<dbReference type="Gene3D" id="1.20.1250.20">
    <property type="entry name" value="MFS general substrate transporter like domains"/>
    <property type="match status" value="2"/>
</dbReference>
<comment type="subcellular location">
    <subcellularLocation>
        <location evidence="1">Cell membrane</location>
        <topology evidence="1">Multi-pass membrane protein</topology>
    </subcellularLocation>
</comment>
<feature type="transmembrane region" description="Helical" evidence="7">
    <location>
        <begin position="330"/>
        <end position="354"/>
    </location>
</feature>
<reference evidence="9 10" key="1">
    <citation type="submission" date="2013-08" db="EMBL/GenBank/DDBJ databases">
        <authorList>
            <person name="Huang J."/>
            <person name="Wang G."/>
        </authorList>
    </citation>
    <scope>NUCLEOTIDE SEQUENCE [LARGE SCALE GENOMIC DNA]</scope>
    <source>
        <strain evidence="9 10">BH030004</strain>
    </source>
</reference>
<evidence type="ECO:0000259" key="8">
    <source>
        <dbReference type="PROSITE" id="PS50850"/>
    </source>
</evidence>
<feature type="transmembrane region" description="Helical" evidence="7">
    <location>
        <begin position="162"/>
        <end position="184"/>
    </location>
</feature>
<dbReference type="eggNOG" id="COG2814">
    <property type="taxonomic scope" value="Bacteria"/>
</dbReference>
<dbReference type="GO" id="GO:0015213">
    <property type="term" value="F:uridine transmembrane transporter activity"/>
    <property type="evidence" value="ECO:0007669"/>
    <property type="project" value="TreeGrafter"/>
</dbReference>
<dbReference type="InterPro" id="IPR036259">
    <property type="entry name" value="MFS_trans_sf"/>
</dbReference>
<feature type="transmembrane region" description="Helical" evidence="7">
    <location>
        <begin position="101"/>
        <end position="118"/>
    </location>
</feature>
<feature type="domain" description="Major facilitator superfamily (MFS) profile" evidence="8">
    <location>
        <begin position="165"/>
        <end position="398"/>
    </location>
</feature>
<evidence type="ECO:0000256" key="2">
    <source>
        <dbReference type="ARBA" id="ARBA00022448"/>
    </source>
</evidence>
<evidence type="ECO:0000256" key="5">
    <source>
        <dbReference type="ARBA" id="ARBA00022989"/>
    </source>
</evidence>
<keyword evidence="3" id="KW-1003">Cell membrane</keyword>
<keyword evidence="6 7" id="KW-0472">Membrane</keyword>
<accession>A0A0A5FTH0</accession>
<dbReference type="PROSITE" id="PS50850">
    <property type="entry name" value="MFS"/>
    <property type="match status" value="1"/>
</dbReference>
<name>A0A0A5FTH0_9BACI</name>
<dbReference type="InterPro" id="IPR024989">
    <property type="entry name" value="MFS_assoc_dom"/>
</dbReference>
<sequence length="398" mass="44168">MNVGNAEKTYRFFQAFYLFAFFGFGSLFPLLSVYLENEKHLNNTQIGMIVAAIPLVTIFLQPVWGMLSDFTRKPRQLLLIAGVMAGIMSLLYTWLDGFLLLFLGIIGIALFQSAIVPLSDSLSLHFVQQFDKEYGNIRLWGALGFALAVFVVGNITDMTGSLTWIFYAFSLGMILSVFALTSFPKRGQSVQIDFRQGFKTLMKEKTFLIFLCSNFLIFGPVLANNYYFGKFILAVGGTLSGVGIAFLLAAGSEAPFMKLSQKIINRLDVIPVMLLCAFISFARWLFYFFDPNVTLVYATTIAQGISVGLYIPAALLFVRQTAPKEVQATAVGIYSAVGNGMGNAFFTFIAGILLDVLNVFWMYAFFSCMTLLGMALILVVRKEAMKQSSIRNTSYEGV</sequence>
<dbReference type="SUPFAM" id="SSF103473">
    <property type="entry name" value="MFS general substrate transporter"/>
    <property type="match status" value="1"/>
</dbReference>
<feature type="transmembrane region" description="Helical" evidence="7">
    <location>
        <begin position="269"/>
        <end position="289"/>
    </location>
</feature>
<feature type="transmembrane region" description="Helical" evidence="7">
    <location>
        <begin position="360"/>
        <end position="380"/>
    </location>
</feature>
<dbReference type="GO" id="GO:0015212">
    <property type="term" value="F:cytidine transmembrane transporter activity"/>
    <property type="evidence" value="ECO:0007669"/>
    <property type="project" value="TreeGrafter"/>
</dbReference>
<evidence type="ECO:0000256" key="6">
    <source>
        <dbReference type="ARBA" id="ARBA00023136"/>
    </source>
</evidence>
<dbReference type="PANTHER" id="PTHR23522:SF4">
    <property type="entry name" value="NUCLEOSIDE PERMEASE NUPG-RELATED"/>
    <property type="match status" value="1"/>
</dbReference>
<feature type="transmembrane region" description="Helical" evidence="7">
    <location>
        <begin position="46"/>
        <end position="65"/>
    </location>
</feature>
<gene>
    <name evidence="9" type="ORF">N783_19400</name>
</gene>
<proteinExistence type="predicted"/>
<feature type="transmembrane region" description="Helical" evidence="7">
    <location>
        <begin position="12"/>
        <end position="34"/>
    </location>
</feature>
<feature type="transmembrane region" description="Helical" evidence="7">
    <location>
        <begin position="139"/>
        <end position="156"/>
    </location>
</feature>
<keyword evidence="4 7" id="KW-0812">Transmembrane</keyword>
<dbReference type="AlphaFoldDB" id="A0A0A5FTH0"/>
<protein>
    <submittedName>
        <fullName evidence="9">MFS transporter</fullName>
    </submittedName>
</protein>
<keyword evidence="2" id="KW-0813">Transport</keyword>
<evidence type="ECO:0000313" key="9">
    <source>
        <dbReference type="EMBL" id="KGX84041.1"/>
    </source>
</evidence>
<dbReference type="OrthoDB" id="1650886at2"/>
<organism evidence="9 10">
    <name type="scientific">Pontibacillus marinus BH030004 = DSM 16465</name>
    <dbReference type="NCBI Taxonomy" id="1385511"/>
    <lineage>
        <taxon>Bacteria</taxon>
        <taxon>Bacillati</taxon>
        <taxon>Bacillota</taxon>
        <taxon>Bacilli</taxon>
        <taxon>Bacillales</taxon>
        <taxon>Bacillaceae</taxon>
        <taxon>Pontibacillus</taxon>
    </lineage>
</organism>
<dbReference type="Proteomes" id="UP000030403">
    <property type="component" value="Unassembled WGS sequence"/>
</dbReference>
<dbReference type="Pfam" id="PF12832">
    <property type="entry name" value="MFS_1_like"/>
    <property type="match status" value="1"/>
</dbReference>
<feature type="transmembrane region" description="Helical" evidence="7">
    <location>
        <begin position="77"/>
        <end position="95"/>
    </location>
</feature>
<dbReference type="STRING" id="1385511.GCA_000425225_00582"/>
<dbReference type="RefSeq" id="WP_027448038.1">
    <property type="nucleotide sequence ID" value="NZ_AVPF01000069.1"/>
</dbReference>
<dbReference type="InterPro" id="IPR020846">
    <property type="entry name" value="MFS_dom"/>
</dbReference>
<evidence type="ECO:0000313" key="10">
    <source>
        <dbReference type="Proteomes" id="UP000030403"/>
    </source>
</evidence>
<dbReference type="EMBL" id="AVPF01000069">
    <property type="protein sequence ID" value="KGX84041.1"/>
    <property type="molecule type" value="Genomic_DNA"/>
</dbReference>
<evidence type="ECO:0000256" key="7">
    <source>
        <dbReference type="SAM" id="Phobius"/>
    </source>
</evidence>
<feature type="transmembrane region" description="Helical" evidence="7">
    <location>
        <begin position="295"/>
        <end position="318"/>
    </location>
</feature>
<keyword evidence="10" id="KW-1185">Reference proteome</keyword>
<evidence type="ECO:0000256" key="1">
    <source>
        <dbReference type="ARBA" id="ARBA00004651"/>
    </source>
</evidence>
<evidence type="ECO:0000256" key="4">
    <source>
        <dbReference type="ARBA" id="ARBA00022692"/>
    </source>
</evidence>
<keyword evidence="5 7" id="KW-1133">Transmembrane helix</keyword>
<feature type="transmembrane region" description="Helical" evidence="7">
    <location>
        <begin position="205"/>
        <end position="222"/>
    </location>
</feature>
<evidence type="ECO:0000256" key="3">
    <source>
        <dbReference type="ARBA" id="ARBA00022475"/>
    </source>
</evidence>
<dbReference type="PANTHER" id="PTHR23522">
    <property type="entry name" value="BLL5896 PROTEIN"/>
    <property type="match status" value="1"/>
</dbReference>
<feature type="transmembrane region" description="Helical" evidence="7">
    <location>
        <begin position="228"/>
        <end position="249"/>
    </location>
</feature>
<comment type="caution">
    <text evidence="9">The sequence shown here is derived from an EMBL/GenBank/DDBJ whole genome shotgun (WGS) entry which is preliminary data.</text>
</comment>
<dbReference type="GO" id="GO:0005886">
    <property type="term" value="C:plasma membrane"/>
    <property type="evidence" value="ECO:0007669"/>
    <property type="project" value="UniProtKB-SubCell"/>
</dbReference>